<dbReference type="InterPro" id="IPR027417">
    <property type="entry name" value="P-loop_NTPase"/>
</dbReference>
<keyword evidence="2" id="KW-1185">Reference proteome</keyword>
<proteinExistence type="predicted"/>
<sequence>MKDGTVIVISRQYGSGGRELAQILSQKLGLHLYDRQLIHIAAAKIGIDDMKEGDLKQLEEEIPPLSLKFMPFYIFGMQGEKPLNNKMFEAESEAIRQLAKDGSCIILGRCADYVLKNFPEAYSFYVCADDAYRTQRGKTVYDGKSLRELKDEYNGPVNSDQY</sequence>
<evidence type="ECO:0000313" key="2">
    <source>
        <dbReference type="Proteomes" id="UP001433088"/>
    </source>
</evidence>
<dbReference type="EMBL" id="JBBMEU010000008">
    <property type="protein sequence ID" value="MEQ2421613.1"/>
    <property type="molecule type" value="Genomic_DNA"/>
</dbReference>
<gene>
    <name evidence="1" type="ORF">WMO23_02540</name>
</gene>
<dbReference type="RefSeq" id="WP_349173175.1">
    <property type="nucleotide sequence ID" value="NZ_JBBMEU010000008.1"/>
</dbReference>
<name>A0ABV1CU10_9FIRM</name>
<dbReference type="Gene3D" id="3.40.50.300">
    <property type="entry name" value="P-loop containing nucleotide triphosphate hydrolases"/>
    <property type="match status" value="1"/>
</dbReference>
<reference evidence="1 2" key="1">
    <citation type="submission" date="2024-03" db="EMBL/GenBank/DDBJ databases">
        <title>Human intestinal bacterial collection.</title>
        <authorList>
            <person name="Pauvert C."/>
            <person name="Hitch T.C.A."/>
            <person name="Clavel T."/>
        </authorList>
    </citation>
    <scope>NUCLEOTIDE SEQUENCE [LARGE SCALE GENOMIC DNA]</scope>
    <source>
        <strain evidence="1 2">CLA-AA-H81</strain>
    </source>
</reference>
<protein>
    <submittedName>
        <fullName evidence="1">Cytidylate kinase-like family protein</fullName>
    </submittedName>
</protein>
<dbReference type="Proteomes" id="UP001433088">
    <property type="component" value="Unassembled WGS sequence"/>
</dbReference>
<comment type="caution">
    <text evidence="1">The sequence shown here is derived from an EMBL/GenBank/DDBJ whole genome shotgun (WGS) entry which is preliminary data.</text>
</comment>
<dbReference type="Pfam" id="PF13189">
    <property type="entry name" value="Cytidylate_kin2"/>
    <property type="match status" value="1"/>
</dbReference>
<organism evidence="1 2">
    <name type="scientific">Megasphaera intestinihominis</name>
    <dbReference type="NCBI Taxonomy" id="3133159"/>
    <lineage>
        <taxon>Bacteria</taxon>
        <taxon>Bacillati</taxon>
        <taxon>Bacillota</taxon>
        <taxon>Negativicutes</taxon>
        <taxon>Veillonellales</taxon>
        <taxon>Veillonellaceae</taxon>
        <taxon>Megasphaera</taxon>
    </lineage>
</organism>
<evidence type="ECO:0000313" key="1">
    <source>
        <dbReference type="EMBL" id="MEQ2421613.1"/>
    </source>
</evidence>
<accession>A0ABV1CU10</accession>